<protein>
    <submittedName>
        <fullName evidence="1">Uncharacterized protein</fullName>
    </submittedName>
</protein>
<evidence type="ECO:0000313" key="2">
    <source>
        <dbReference type="Proteomes" id="UP000216052"/>
    </source>
</evidence>
<organism evidence="1 2">
    <name type="scientific">Sporomusa acidovorans (strain ATCC 49682 / DSM 3132 / Mol)</name>
    <dbReference type="NCBI Taxonomy" id="1123286"/>
    <lineage>
        <taxon>Bacteria</taxon>
        <taxon>Bacillati</taxon>
        <taxon>Bacillota</taxon>
        <taxon>Negativicutes</taxon>
        <taxon>Selenomonadales</taxon>
        <taxon>Sporomusaceae</taxon>
        <taxon>Sporomusa</taxon>
    </lineage>
</organism>
<sequence>MLLPCKKQFGQNKNWILEHIKSPVFDPAQTYRCLLAFPFGKSTIRISQE</sequence>
<reference evidence="1" key="1">
    <citation type="submission" date="2024-05" db="EMBL/GenBank/DDBJ databases">
        <title>Isolation and characterization of Sporomusa carbonis sp. nov., a carboxydotrophic hydrogenogen in the genus of Sporomusa isolated from a charcoal burning pile.</title>
        <authorList>
            <person name="Boeer T."/>
            <person name="Rosenbaum F."/>
            <person name="Eysell L."/>
            <person name="Mueller V."/>
            <person name="Daniel R."/>
            <person name="Poehlein A."/>
        </authorList>
    </citation>
    <scope>NUCLEOTIDE SEQUENCE [LARGE SCALE GENOMIC DNA]</scope>
    <source>
        <strain evidence="1">DSM 3132</strain>
    </source>
</reference>
<dbReference type="Proteomes" id="UP000216052">
    <property type="component" value="Chromosome"/>
</dbReference>
<proteinExistence type="predicted"/>
<gene>
    <name evidence="1" type="ORF">SPACI_045290</name>
</gene>
<dbReference type="EMBL" id="CP155571">
    <property type="protein sequence ID" value="XFO74419.1"/>
    <property type="molecule type" value="Genomic_DNA"/>
</dbReference>
<evidence type="ECO:0000313" key="1">
    <source>
        <dbReference type="EMBL" id="XFO74419.1"/>
    </source>
</evidence>
<name>A0ABZ3J7P6_SPOA4</name>
<keyword evidence="2" id="KW-1185">Reference proteome</keyword>
<accession>A0ABZ3J7P6</accession>